<feature type="domain" description="Phytocyanin" evidence="1">
    <location>
        <begin position="1"/>
        <end position="93"/>
    </location>
</feature>
<dbReference type="EMBL" id="JAAGAX010000008">
    <property type="protein sequence ID" value="KAF2306903.1"/>
    <property type="molecule type" value="Genomic_DNA"/>
</dbReference>
<evidence type="ECO:0000259" key="1">
    <source>
        <dbReference type="PROSITE" id="PS51485"/>
    </source>
</evidence>
<dbReference type="AlphaFoldDB" id="A0A6A6M3H6"/>
<dbReference type="InterPro" id="IPR039391">
    <property type="entry name" value="Phytocyanin-like"/>
</dbReference>
<evidence type="ECO:0000313" key="3">
    <source>
        <dbReference type="Proteomes" id="UP000467840"/>
    </source>
</evidence>
<dbReference type="GO" id="GO:0009055">
    <property type="term" value="F:electron transfer activity"/>
    <property type="evidence" value="ECO:0007669"/>
    <property type="project" value="InterPro"/>
</dbReference>
<gene>
    <name evidence="2" type="ORF">GH714_022434</name>
</gene>
<dbReference type="InterPro" id="IPR003245">
    <property type="entry name" value="Phytocyanin_dom"/>
</dbReference>
<dbReference type="PROSITE" id="PS51485">
    <property type="entry name" value="PHYTOCYANIN"/>
    <property type="match status" value="1"/>
</dbReference>
<dbReference type="PANTHER" id="PTHR33021">
    <property type="entry name" value="BLUE COPPER PROTEIN"/>
    <property type="match status" value="1"/>
</dbReference>
<name>A0A6A6M3H6_HEVBR</name>
<accession>A0A6A6M3H6</accession>
<dbReference type="SUPFAM" id="SSF49503">
    <property type="entry name" value="Cupredoxins"/>
    <property type="match status" value="1"/>
</dbReference>
<proteinExistence type="predicted"/>
<dbReference type="InterPro" id="IPR008972">
    <property type="entry name" value="Cupredoxin"/>
</dbReference>
<dbReference type="GO" id="GO:0005886">
    <property type="term" value="C:plasma membrane"/>
    <property type="evidence" value="ECO:0007669"/>
    <property type="project" value="TreeGrafter"/>
</dbReference>
<sequence>MERSFMLEINLVNGTGFKNCIKPKVVFQYYTGAHNVFKANETGFQNCIRPPATEALTTGNDAIVLATPGRKRYICRVGQHCEKGMKLVLTVLPQAAKSPTVPYSTPYTPQGV</sequence>
<organism evidence="2 3">
    <name type="scientific">Hevea brasiliensis</name>
    <name type="common">Para rubber tree</name>
    <name type="synonym">Siphonia brasiliensis</name>
    <dbReference type="NCBI Taxonomy" id="3981"/>
    <lineage>
        <taxon>Eukaryota</taxon>
        <taxon>Viridiplantae</taxon>
        <taxon>Streptophyta</taxon>
        <taxon>Embryophyta</taxon>
        <taxon>Tracheophyta</taxon>
        <taxon>Spermatophyta</taxon>
        <taxon>Magnoliopsida</taxon>
        <taxon>eudicotyledons</taxon>
        <taxon>Gunneridae</taxon>
        <taxon>Pentapetalae</taxon>
        <taxon>rosids</taxon>
        <taxon>fabids</taxon>
        <taxon>Malpighiales</taxon>
        <taxon>Euphorbiaceae</taxon>
        <taxon>Crotonoideae</taxon>
        <taxon>Micrandreae</taxon>
        <taxon>Hevea</taxon>
    </lineage>
</organism>
<evidence type="ECO:0000313" key="2">
    <source>
        <dbReference type="EMBL" id="KAF2306903.1"/>
    </source>
</evidence>
<protein>
    <recommendedName>
        <fullName evidence="1">Phytocyanin domain-containing protein</fullName>
    </recommendedName>
</protein>
<dbReference type="PANTHER" id="PTHR33021:SF533">
    <property type="entry name" value="PHYTOCYANIN DOMAIN-CONTAINING PROTEIN"/>
    <property type="match status" value="1"/>
</dbReference>
<comment type="caution">
    <text evidence="2">The sequence shown here is derived from an EMBL/GenBank/DDBJ whole genome shotgun (WGS) entry which is preliminary data.</text>
</comment>
<dbReference type="Pfam" id="PF02298">
    <property type="entry name" value="Cu_bind_like"/>
    <property type="match status" value="1"/>
</dbReference>
<keyword evidence="3" id="KW-1185">Reference proteome</keyword>
<dbReference type="Gene3D" id="2.60.40.420">
    <property type="entry name" value="Cupredoxins - blue copper proteins"/>
    <property type="match status" value="1"/>
</dbReference>
<reference evidence="2 3" key="1">
    <citation type="journal article" date="2020" name="Mol. Plant">
        <title>The Chromosome-Based Rubber Tree Genome Provides New Insights into Spurge Genome Evolution and Rubber Biosynthesis.</title>
        <authorList>
            <person name="Liu J."/>
            <person name="Shi C."/>
            <person name="Shi C.C."/>
            <person name="Li W."/>
            <person name="Zhang Q.J."/>
            <person name="Zhang Y."/>
            <person name="Li K."/>
            <person name="Lu H.F."/>
            <person name="Shi C."/>
            <person name="Zhu S.T."/>
            <person name="Xiao Z.Y."/>
            <person name="Nan H."/>
            <person name="Yue Y."/>
            <person name="Zhu X.G."/>
            <person name="Wu Y."/>
            <person name="Hong X.N."/>
            <person name="Fan G.Y."/>
            <person name="Tong Y."/>
            <person name="Zhang D."/>
            <person name="Mao C.L."/>
            <person name="Liu Y.L."/>
            <person name="Hao S.J."/>
            <person name="Liu W.Q."/>
            <person name="Lv M.Q."/>
            <person name="Zhang H.B."/>
            <person name="Liu Y."/>
            <person name="Hu-Tang G.R."/>
            <person name="Wang J.P."/>
            <person name="Wang J.H."/>
            <person name="Sun Y.H."/>
            <person name="Ni S.B."/>
            <person name="Chen W.B."/>
            <person name="Zhang X.C."/>
            <person name="Jiao Y.N."/>
            <person name="Eichler E.E."/>
            <person name="Li G.H."/>
            <person name="Liu X."/>
            <person name="Gao L.Z."/>
        </authorList>
    </citation>
    <scope>NUCLEOTIDE SEQUENCE [LARGE SCALE GENOMIC DNA]</scope>
    <source>
        <strain evidence="3">cv. GT1</strain>
        <tissue evidence="2">Leaf</tissue>
    </source>
</reference>
<dbReference type="Proteomes" id="UP000467840">
    <property type="component" value="Chromosome 9"/>
</dbReference>